<dbReference type="PANTHER" id="PTHR10146">
    <property type="entry name" value="PROLINE SYNTHETASE CO-TRANSCRIBED BACTERIAL HOMOLOG PROTEIN"/>
    <property type="match status" value="1"/>
</dbReference>
<dbReference type="RefSeq" id="WP_115543158.1">
    <property type="nucleotide sequence ID" value="NZ_NXLQ01000012.1"/>
</dbReference>
<dbReference type="PIRSF" id="PIRSF004848">
    <property type="entry name" value="YBL036c_PLPDEIII"/>
    <property type="match status" value="1"/>
</dbReference>
<dbReference type="SUPFAM" id="SSF51419">
    <property type="entry name" value="PLP-binding barrel"/>
    <property type="match status" value="1"/>
</dbReference>
<protein>
    <recommendedName>
        <fullName evidence="2">Pyridoxal phosphate homeostasis protein</fullName>
        <shortName evidence="2">PLP homeostasis protein</shortName>
    </recommendedName>
</protein>
<comment type="similarity">
    <text evidence="2 4">Belongs to the pyridoxal phosphate-binding protein YggS/PROSC family.</text>
</comment>
<evidence type="ECO:0000256" key="3">
    <source>
        <dbReference type="PIRSR" id="PIRSR004848-1"/>
    </source>
</evidence>
<dbReference type="HAMAP" id="MF_02087">
    <property type="entry name" value="PLP_homeostasis"/>
    <property type="match status" value="1"/>
</dbReference>
<dbReference type="InterPro" id="IPR029066">
    <property type="entry name" value="PLP-binding_barrel"/>
</dbReference>
<accession>A0A3D8IJ56</accession>
<dbReference type="GO" id="GO:0030170">
    <property type="term" value="F:pyridoxal phosphate binding"/>
    <property type="evidence" value="ECO:0007669"/>
    <property type="project" value="UniProtKB-UniRule"/>
</dbReference>
<dbReference type="CDD" id="cd00635">
    <property type="entry name" value="PLPDE_III_YBL036c_like"/>
    <property type="match status" value="1"/>
</dbReference>
<reference evidence="6 7" key="1">
    <citation type="submission" date="2018-04" db="EMBL/GenBank/DDBJ databases">
        <title>Novel Campyloabacter and Helicobacter Species and Strains.</title>
        <authorList>
            <person name="Mannion A.J."/>
            <person name="Shen Z."/>
            <person name="Fox J.G."/>
        </authorList>
    </citation>
    <scope>NUCLEOTIDE SEQUENCE [LARGE SCALE GENOMIC DNA]</scope>
    <source>
        <strain evidence="6 7">MIT 17-337</strain>
    </source>
</reference>
<dbReference type="InterPro" id="IPR001608">
    <property type="entry name" value="Ala_racemase_N"/>
</dbReference>
<comment type="function">
    <text evidence="2">Pyridoxal 5'-phosphate (PLP)-binding protein, which is involved in PLP homeostasis.</text>
</comment>
<gene>
    <name evidence="6" type="ORF">CQA53_06225</name>
</gene>
<dbReference type="AlphaFoldDB" id="A0A3D8IJ56"/>
<evidence type="ECO:0000256" key="2">
    <source>
        <dbReference type="HAMAP-Rule" id="MF_02087"/>
    </source>
</evidence>
<proteinExistence type="inferred from homology"/>
<feature type="modified residue" description="N6-(pyridoxal phosphate)lysine" evidence="2 3">
    <location>
        <position position="33"/>
    </location>
</feature>
<organism evidence="6 7">
    <name type="scientific">Helicobacter didelphidarum</name>
    <dbReference type="NCBI Taxonomy" id="2040648"/>
    <lineage>
        <taxon>Bacteria</taxon>
        <taxon>Pseudomonadati</taxon>
        <taxon>Campylobacterota</taxon>
        <taxon>Epsilonproteobacteria</taxon>
        <taxon>Campylobacterales</taxon>
        <taxon>Helicobacteraceae</taxon>
        <taxon>Helicobacter</taxon>
    </lineage>
</organism>
<name>A0A3D8IJ56_9HELI</name>
<dbReference type="Gene3D" id="3.20.20.10">
    <property type="entry name" value="Alanine racemase"/>
    <property type="match status" value="1"/>
</dbReference>
<dbReference type="NCBIfam" id="TIGR00044">
    <property type="entry name" value="YggS family pyridoxal phosphate-dependent enzyme"/>
    <property type="match status" value="1"/>
</dbReference>
<dbReference type="Proteomes" id="UP000256379">
    <property type="component" value="Unassembled WGS sequence"/>
</dbReference>
<evidence type="ECO:0000256" key="4">
    <source>
        <dbReference type="RuleBase" id="RU004514"/>
    </source>
</evidence>
<keyword evidence="7" id="KW-1185">Reference proteome</keyword>
<comment type="caution">
    <text evidence="6">The sequence shown here is derived from an EMBL/GenBank/DDBJ whole genome shotgun (WGS) entry which is preliminary data.</text>
</comment>
<dbReference type="OrthoDB" id="9804072at2"/>
<sequence>MIVHNLERVLHSIEEAKNRYNRNDEIKLIAVSKYSQSSHILQAFQAGQIAFGENKVQDLSRKSQELKPLDIEWHFIGTLQENKINMLLHLKPQLLHSLHSMNLANALQKRLERENLFLDTLLQINSANEDTKHGFSIESAYESYKQIAETCSNIRLQGIMCMGAHSNSIKLIEKSFVIAKNLYDKLQVDGAKILSMGMSSDYEIAIANGSNCLRIGSQIFC</sequence>
<feature type="domain" description="Alanine racemase N-terminal" evidence="5">
    <location>
        <begin position="5"/>
        <end position="220"/>
    </location>
</feature>
<dbReference type="InterPro" id="IPR011078">
    <property type="entry name" value="PyrdxlP_homeostasis"/>
</dbReference>
<evidence type="ECO:0000256" key="1">
    <source>
        <dbReference type="ARBA" id="ARBA00022898"/>
    </source>
</evidence>
<comment type="cofactor">
    <cofactor evidence="3">
        <name>pyridoxal 5'-phosphate</name>
        <dbReference type="ChEBI" id="CHEBI:597326"/>
    </cofactor>
</comment>
<dbReference type="EMBL" id="NXLQ01000012">
    <property type="protein sequence ID" value="RDU65367.1"/>
    <property type="molecule type" value="Genomic_DNA"/>
</dbReference>
<dbReference type="PANTHER" id="PTHR10146:SF14">
    <property type="entry name" value="PYRIDOXAL PHOSPHATE HOMEOSTASIS PROTEIN"/>
    <property type="match status" value="1"/>
</dbReference>
<evidence type="ECO:0000259" key="5">
    <source>
        <dbReference type="Pfam" id="PF01168"/>
    </source>
</evidence>
<dbReference type="Pfam" id="PF01168">
    <property type="entry name" value="Ala_racemase_N"/>
    <property type="match status" value="1"/>
</dbReference>
<keyword evidence="1 2" id="KW-0663">Pyridoxal phosphate</keyword>
<dbReference type="PROSITE" id="PS01211">
    <property type="entry name" value="UPF0001"/>
    <property type="match status" value="1"/>
</dbReference>
<dbReference type="FunFam" id="3.20.20.10:FF:000018">
    <property type="entry name" value="Pyridoxal phosphate homeostasis protein"/>
    <property type="match status" value="1"/>
</dbReference>
<evidence type="ECO:0000313" key="7">
    <source>
        <dbReference type="Proteomes" id="UP000256379"/>
    </source>
</evidence>
<evidence type="ECO:0000313" key="6">
    <source>
        <dbReference type="EMBL" id="RDU65367.1"/>
    </source>
</evidence>